<evidence type="ECO:0000256" key="1">
    <source>
        <dbReference type="SAM" id="SignalP"/>
    </source>
</evidence>
<feature type="signal peptide" evidence="1">
    <location>
        <begin position="1"/>
        <end position="21"/>
    </location>
</feature>
<dbReference type="AlphaFoldDB" id="L0A9B8"/>
<evidence type="ECO:0000313" key="3">
    <source>
        <dbReference type="Proteomes" id="UP000010467"/>
    </source>
</evidence>
<keyword evidence="1" id="KW-0732">Signal</keyword>
<dbReference type="RefSeq" id="WP_015231530.1">
    <property type="nucleotide sequence ID" value="NC_019789.1"/>
</dbReference>
<dbReference type="PATRIC" id="fig|937777.3.peg.4315"/>
<sequence length="167" mass="17607">MKNIMYLTALTVTLAACGNQASPTNPPAASPPAVTNVAGTWEGTLTNDASTTFNAKLRVMFTQNQNTLSGELQGYDEKTKQYNRVGPITGTINGNTAQWTLTTPDGSGKMDINGTFNGNTFNGRHTTAISGSGSAKGNVTLTKMTASSHHSTITTQSFTDSFTSLFK</sequence>
<dbReference type="Proteomes" id="UP000010467">
    <property type="component" value="Plasmid pDEIPE01"/>
</dbReference>
<gene>
    <name evidence="2" type="ordered locus">Deipe_4287</name>
</gene>
<keyword evidence="3" id="KW-1185">Reference proteome</keyword>
<evidence type="ECO:0000313" key="2">
    <source>
        <dbReference type="EMBL" id="AFZ69630.1"/>
    </source>
</evidence>
<dbReference type="HOGENOM" id="CLU_1591816_0_0_0"/>
<dbReference type="PROSITE" id="PS51257">
    <property type="entry name" value="PROKAR_LIPOPROTEIN"/>
    <property type="match status" value="1"/>
</dbReference>
<evidence type="ECO:0008006" key="4">
    <source>
        <dbReference type="Google" id="ProtNLM"/>
    </source>
</evidence>
<keyword evidence="2" id="KW-0614">Plasmid</keyword>
<reference evidence="3" key="1">
    <citation type="submission" date="2012-03" db="EMBL/GenBank/DDBJ databases">
        <title>Complete sequence of plasmid 1 of Deinococcus peraridilitoris DSM 19664.</title>
        <authorList>
            <person name="Lucas S."/>
            <person name="Copeland A."/>
            <person name="Lapidus A."/>
            <person name="Glavina del Rio T."/>
            <person name="Dalin E."/>
            <person name="Tice H."/>
            <person name="Bruce D."/>
            <person name="Goodwin L."/>
            <person name="Pitluck S."/>
            <person name="Peters L."/>
            <person name="Mikhailova N."/>
            <person name="Lu M."/>
            <person name="Kyrpides N."/>
            <person name="Mavromatis K."/>
            <person name="Ivanova N."/>
            <person name="Brettin T."/>
            <person name="Detter J.C."/>
            <person name="Han C."/>
            <person name="Larimer F."/>
            <person name="Land M."/>
            <person name="Hauser L."/>
            <person name="Markowitz V."/>
            <person name="Cheng J.-F."/>
            <person name="Hugenholtz P."/>
            <person name="Woyke T."/>
            <person name="Wu D."/>
            <person name="Pukall R."/>
            <person name="Steenblock K."/>
            <person name="Brambilla E."/>
            <person name="Klenk H.-P."/>
            <person name="Eisen J.A."/>
        </authorList>
    </citation>
    <scope>NUCLEOTIDE SEQUENCE [LARGE SCALE GENOMIC DNA]</scope>
    <source>
        <strain evidence="3">DSM 19664 / LMG 22246 / CIP 109416 / KR-200</strain>
        <plasmid evidence="3">Plasmid pDEIPE01</plasmid>
    </source>
</reference>
<feature type="chain" id="PRO_5003939671" description="Lipocalin-like domain-containing protein" evidence="1">
    <location>
        <begin position="22"/>
        <end position="167"/>
    </location>
</feature>
<protein>
    <recommendedName>
        <fullName evidence="4">Lipocalin-like domain-containing protein</fullName>
    </recommendedName>
</protein>
<proteinExistence type="predicted"/>
<accession>L0A9B8</accession>
<name>L0A9B8_DEIPD</name>
<geneLocation type="plasmid" evidence="2 3">
    <name>pDEIPE01</name>
</geneLocation>
<dbReference type="EMBL" id="CP003383">
    <property type="protein sequence ID" value="AFZ69630.1"/>
    <property type="molecule type" value="Genomic_DNA"/>
</dbReference>
<organism evidence="2 3">
    <name type="scientific">Deinococcus peraridilitoris (strain DSM 19664 / LMG 22246 / CIP 109416 / KR-200)</name>
    <dbReference type="NCBI Taxonomy" id="937777"/>
    <lineage>
        <taxon>Bacteria</taxon>
        <taxon>Thermotogati</taxon>
        <taxon>Deinococcota</taxon>
        <taxon>Deinococci</taxon>
        <taxon>Deinococcales</taxon>
        <taxon>Deinococcaceae</taxon>
        <taxon>Deinococcus</taxon>
    </lineage>
</organism>
<dbReference type="KEGG" id="dpd:Deipe_4287"/>